<sequence>MTAILLAQLWWLMPIFLVGVYFTIGFLITKAFIKNEHIHSVADWWFWFVLWLPAFCVGGLWSALAWLAKLPKRIAENQINKQ</sequence>
<feature type="transmembrane region" description="Helical" evidence="1">
    <location>
        <begin position="9"/>
        <end position="33"/>
    </location>
</feature>
<organism evidence="2 3">
    <name type="scientific">Enterobacter phage vB_EhoM-IME523</name>
    <dbReference type="NCBI Taxonomy" id="2596709"/>
    <lineage>
        <taxon>Viruses</taxon>
        <taxon>Duplodnaviria</taxon>
        <taxon>Heunggongvirae</taxon>
        <taxon>Uroviricota</taxon>
        <taxon>Caudoviricetes</taxon>
        <taxon>Pantevenvirales</taxon>
        <taxon>Straboviridae</taxon>
        <taxon>Tevenvirinae</taxon>
        <taxon>Kanagawavirus</taxon>
        <taxon>Kanagawavirus eclm</taxon>
    </lineage>
</organism>
<keyword evidence="1" id="KW-0812">Transmembrane</keyword>
<keyword evidence="3" id="KW-1185">Reference proteome</keyword>
<evidence type="ECO:0000313" key="2">
    <source>
        <dbReference type="EMBL" id="QEA10576.1"/>
    </source>
</evidence>
<accession>A0A7G3KCL2</accession>
<protein>
    <recommendedName>
        <fullName evidence="4">Transmembrane protein</fullName>
    </recommendedName>
</protein>
<evidence type="ECO:0000313" key="3">
    <source>
        <dbReference type="Proteomes" id="UP000516307"/>
    </source>
</evidence>
<feature type="transmembrane region" description="Helical" evidence="1">
    <location>
        <begin position="45"/>
        <end position="68"/>
    </location>
</feature>
<evidence type="ECO:0008006" key="4">
    <source>
        <dbReference type="Google" id="ProtNLM"/>
    </source>
</evidence>
<dbReference type="KEGG" id="vg:77925930"/>
<dbReference type="Proteomes" id="UP000516307">
    <property type="component" value="Segment"/>
</dbReference>
<reference evidence="2 3" key="1">
    <citation type="submission" date="2019-06" db="EMBL/GenBank/DDBJ databases">
        <authorList>
            <person name="Lin W."/>
            <person name="Gao M."/>
            <person name="Li D."/>
        </authorList>
    </citation>
    <scope>NUCLEOTIDE SEQUENCE [LARGE SCALE GENOMIC DNA]</scope>
</reference>
<keyword evidence="1" id="KW-0472">Membrane</keyword>
<proteinExistence type="predicted"/>
<dbReference type="EMBL" id="MN087708">
    <property type="protein sequence ID" value="QEA10576.1"/>
    <property type="molecule type" value="Genomic_DNA"/>
</dbReference>
<dbReference type="RefSeq" id="YP_010650348.1">
    <property type="nucleotide sequence ID" value="NC_070777.1"/>
</dbReference>
<evidence type="ECO:0000256" key="1">
    <source>
        <dbReference type="SAM" id="Phobius"/>
    </source>
</evidence>
<keyword evidence="1" id="KW-1133">Transmembrane helix</keyword>
<dbReference type="GeneID" id="77925930"/>
<name>A0A7G3KCL2_9CAUD</name>